<gene>
    <name evidence="2" type="ORF">FY528_17455</name>
</gene>
<dbReference type="PANTHER" id="PTHR46889:SF4">
    <property type="entry name" value="TRANSPOSASE INSO FOR INSERTION SEQUENCE ELEMENT IS911B-RELATED"/>
    <property type="match status" value="1"/>
</dbReference>
<proteinExistence type="predicted"/>
<dbReference type="PANTHER" id="PTHR46889">
    <property type="entry name" value="TRANSPOSASE INSF FOR INSERTION SEQUENCE IS3B-RELATED"/>
    <property type="match status" value="1"/>
</dbReference>
<protein>
    <submittedName>
        <fullName evidence="2">IS3 family transposase</fullName>
    </submittedName>
</protein>
<dbReference type="SUPFAM" id="SSF53098">
    <property type="entry name" value="Ribonuclease H-like"/>
    <property type="match status" value="1"/>
</dbReference>
<dbReference type="NCBIfam" id="NF033516">
    <property type="entry name" value="transpos_IS3"/>
    <property type="match status" value="1"/>
</dbReference>
<dbReference type="Proteomes" id="UP000322791">
    <property type="component" value="Unassembled WGS sequence"/>
</dbReference>
<dbReference type="InterPro" id="IPR001584">
    <property type="entry name" value="Integrase_cat-core"/>
</dbReference>
<evidence type="ECO:0000313" key="3">
    <source>
        <dbReference type="Proteomes" id="UP000322791"/>
    </source>
</evidence>
<dbReference type="Pfam" id="PF13333">
    <property type="entry name" value="rve_2"/>
    <property type="match status" value="1"/>
</dbReference>
<accession>A0A5D6UT42</accession>
<dbReference type="PROSITE" id="PS50994">
    <property type="entry name" value="INTEGRASE"/>
    <property type="match status" value="1"/>
</dbReference>
<dbReference type="GO" id="GO:0003676">
    <property type="term" value="F:nucleic acid binding"/>
    <property type="evidence" value="ECO:0007669"/>
    <property type="project" value="InterPro"/>
</dbReference>
<dbReference type="InterPro" id="IPR012337">
    <property type="entry name" value="RNaseH-like_sf"/>
</dbReference>
<dbReference type="GO" id="GO:0015074">
    <property type="term" value="P:DNA integration"/>
    <property type="evidence" value="ECO:0007669"/>
    <property type="project" value="InterPro"/>
</dbReference>
<dbReference type="InterPro" id="IPR048020">
    <property type="entry name" value="Transpos_IS3"/>
</dbReference>
<dbReference type="Gene3D" id="3.30.420.10">
    <property type="entry name" value="Ribonuclease H-like superfamily/Ribonuclease H"/>
    <property type="match status" value="1"/>
</dbReference>
<dbReference type="Pfam" id="PF00665">
    <property type="entry name" value="rve"/>
    <property type="match status" value="1"/>
</dbReference>
<comment type="caution">
    <text evidence="2">The sequence shown here is derived from an EMBL/GenBank/DDBJ whole genome shotgun (WGS) entry which is preliminary data.</text>
</comment>
<dbReference type="EMBL" id="VTHL01000022">
    <property type="protein sequence ID" value="TYZ06653.1"/>
    <property type="molecule type" value="Genomic_DNA"/>
</dbReference>
<name>A0A5D6UT42_9BACT</name>
<dbReference type="InterPro" id="IPR050900">
    <property type="entry name" value="Transposase_IS3/IS150/IS904"/>
</dbReference>
<dbReference type="InterPro" id="IPR036397">
    <property type="entry name" value="RNaseH_sf"/>
</dbReference>
<dbReference type="AlphaFoldDB" id="A0A5D6UT42"/>
<organism evidence="2 3">
    <name type="scientific">Hymenobacter lutimineralis</name>
    <dbReference type="NCBI Taxonomy" id="2606448"/>
    <lineage>
        <taxon>Bacteria</taxon>
        <taxon>Pseudomonadati</taxon>
        <taxon>Bacteroidota</taxon>
        <taxon>Cytophagia</taxon>
        <taxon>Cytophagales</taxon>
        <taxon>Hymenobacteraceae</taxon>
        <taxon>Hymenobacter</taxon>
    </lineage>
</organism>
<reference evidence="2 3" key="1">
    <citation type="submission" date="2019-08" db="EMBL/GenBank/DDBJ databases">
        <authorList>
            <person name="Seo M.-J."/>
        </authorList>
    </citation>
    <scope>NUCLEOTIDE SEQUENCE [LARGE SCALE GENOMIC DNA]</scope>
    <source>
        <strain evidence="2 3">KIGAM108</strain>
    </source>
</reference>
<keyword evidence="3" id="KW-1185">Reference proteome</keyword>
<sequence>MGADRGAGLRAPWTTLRHAPSAGRLRAEVQAQGHRVGRWRIRRVLATHGLRAQQPRCFVPRTTDSAHGRRVAPNRLLGQPCPTVPNQVWVGDITCLPKQVGGWLYLASWQDACSRKVVGWDVRESMPEDLVSEALRRALAVRQPAPGLIVHSDQGSQYTATRFGELLARHGAEPSMSRRGNCYDNAQAESFWSRLKTELLDGGSFPGLEEARLELSHYIAYYNDERRHSALGYCSPNHFKTLLQTTSEKSSA</sequence>
<feature type="domain" description="Integrase catalytic" evidence="1">
    <location>
        <begin position="81"/>
        <end position="243"/>
    </location>
</feature>
<evidence type="ECO:0000313" key="2">
    <source>
        <dbReference type="EMBL" id="TYZ06653.1"/>
    </source>
</evidence>
<evidence type="ECO:0000259" key="1">
    <source>
        <dbReference type="PROSITE" id="PS50994"/>
    </source>
</evidence>